<evidence type="ECO:0000256" key="3">
    <source>
        <dbReference type="PIRSR" id="PIRSR605502-1"/>
    </source>
</evidence>
<feature type="binding site" evidence="3">
    <location>
        <position position="65"/>
    </location>
    <ligand>
        <name>Mg(2+)</name>
        <dbReference type="ChEBI" id="CHEBI:18420"/>
        <label>1</label>
    </ligand>
</feature>
<dbReference type="InterPro" id="IPR036705">
    <property type="entry name" value="Ribosyl_crysJ1_sf"/>
</dbReference>
<dbReference type="EMBL" id="NRGR01000020">
    <property type="protein sequence ID" value="PCC38860.1"/>
    <property type="molecule type" value="Genomic_DNA"/>
</dbReference>
<evidence type="ECO:0000256" key="2">
    <source>
        <dbReference type="ARBA" id="ARBA00022801"/>
    </source>
</evidence>
<dbReference type="GO" id="GO:0016787">
    <property type="term" value="F:hydrolase activity"/>
    <property type="evidence" value="ECO:0007669"/>
    <property type="project" value="UniProtKB-KW"/>
</dbReference>
<dbReference type="PANTHER" id="PTHR16222:SF24">
    <property type="entry name" value="ADP-RIBOSYLHYDROLASE ARH3"/>
    <property type="match status" value="1"/>
</dbReference>
<name>A0A2A3YHR6_9MICO</name>
<organism evidence="4 5">
    <name type="scientific">Brachybacterium alimentarium</name>
    <dbReference type="NCBI Taxonomy" id="47845"/>
    <lineage>
        <taxon>Bacteria</taxon>
        <taxon>Bacillati</taxon>
        <taxon>Actinomycetota</taxon>
        <taxon>Actinomycetes</taxon>
        <taxon>Micrococcales</taxon>
        <taxon>Dermabacteraceae</taxon>
        <taxon>Brachybacterium</taxon>
    </lineage>
</organism>
<accession>A0A2A3YHR6</accession>
<dbReference type="Proteomes" id="UP000218598">
    <property type="component" value="Unassembled WGS sequence"/>
</dbReference>
<feature type="binding site" evidence="3">
    <location>
        <position position="66"/>
    </location>
    <ligand>
        <name>Mg(2+)</name>
        <dbReference type="ChEBI" id="CHEBI:18420"/>
        <label>1</label>
    </ligand>
</feature>
<dbReference type="PANTHER" id="PTHR16222">
    <property type="entry name" value="ADP-RIBOSYLGLYCOHYDROLASE"/>
    <property type="match status" value="1"/>
</dbReference>
<dbReference type="GO" id="GO:0046872">
    <property type="term" value="F:metal ion binding"/>
    <property type="evidence" value="ECO:0007669"/>
    <property type="project" value="UniProtKB-KW"/>
</dbReference>
<dbReference type="AlphaFoldDB" id="A0A2A3YHR6"/>
<proteinExistence type="inferred from homology"/>
<reference evidence="4 5" key="1">
    <citation type="journal article" date="2017" name="Elife">
        <title>Extensive horizontal gene transfer in cheese-associated bacteria.</title>
        <authorList>
            <person name="Bonham K.S."/>
            <person name="Wolfe B.E."/>
            <person name="Dutton R.J."/>
        </authorList>
    </citation>
    <scope>NUCLEOTIDE SEQUENCE [LARGE SCALE GENOMIC DNA]</scope>
    <source>
        <strain evidence="4 5">341_9</strain>
    </source>
</reference>
<evidence type="ECO:0000256" key="1">
    <source>
        <dbReference type="ARBA" id="ARBA00010702"/>
    </source>
</evidence>
<feature type="binding site" evidence="3">
    <location>
        <position position="292"/>
    </location>
    <ligand>
        <name>Mg(2+)</name>
        <dbReference type="ChEBI" id="CHEBI:18420"/>
        <label>1</label>
    </ligand>
</feature>
<sequence length="351" mass="37691">MTNAAPTLAQGLDPAQRRRAAGSVIAAATGDALGAPYEFQSPVVDSEDIDMIGGGVLGWQPGEWTDDTSMAIVVLEAALSTSNRHDLRVESAQDQIAREWYSWSLGTPDIGTLTSQVIRRATDGARAAGHYIPRAADFRAAAISAHDDLPATAGNGSLMRTHAAVLPYLLASDDDAAEGIDAVCRLTHVHQDTTEACMLWGFAVRHAILTGEVDVRRGLPRLSEDRRQLWIERIEEAEQATPALFRRNGWVVGAFQAAWSAITRVGPIPEGKFAQRDTLVAALEAAARAGYDTDTVACITGALIGAALGPKSVPPEWRRMLFGWPGYEVDELMGLVERLLEPWVASGTKEG</sequence>
<dbReference type="OrthoDB" id="9798107at2"/>
<keyword evidence="5" id="KW-1185">Reference proteome</keyword>
<feature type="binding site" evidence="3">
    <location>
        <position position="295"/>
    </location>
    <ligand>
        <name>Mg(2+)</name>
        <dbReference type="ChEBI" id="CHEBI:18420"/>
        <label>1</label>
    </ligand>
</feature>
<feature type="binding site" evidence="3">
    <location>
        <position position="67"/>
    </location>
    <ligand>
        <name>Mg(2+)</name>
        <dbReference type="ChEBI" id="CHEBI:18420"/>
        <label>1</label>
    </ligand>
</feature>
<dbReference type="Pfam" id="PF03747">
    <property type="entry name" value="ADP_ribosyl_GH"/>
    <property type="match status" value="1"/>
</dbReference>
<keyword evidence="3" id="KW-0460">Magnesium</keyword>
<dbReference type="RefSeq" id="WP_096197427.1">
    <property type="nucleotide sequence ID" value="NZ_JBQQHT010000002.1"/>
</dbReference>
<protein>
    <submittedName>
        <fullName evidence="4">ADP-ribosylglycohydrolase</fullName>
    </submittedName>
</protein>
<keyword evidence="2 4" id="KW-0378">Hydrolase</keyword>
<comment type="caution">
    <text evidence="4">The sequence shown here is derived from an EMBL/GenBank/DDBJ whole genome shotgun (WGS) entry which is preliminary data.</text>
</comment>
<dbReference type="SUPFAM" id="SSF101478">
    <property type="entry name" value="ADP-ribosylglycohydrolase"/>
    <property type="match status" value="1"/>
</dbReference>
<dbReference type="InterPro" id="IPR050792">
    <property type="entry name" value="ADP-ribosylglycohydrolase"/>
</dbReference>
<comment type="similarity">
    <text evidence="1">Belongs to the ADP-ribosylglycohydrolase family.</text>
</comment>
<dbReference type="Gene3D" id="1.10.4080.10">
    <property type="entry name" value="ADP-ribosylation/Crystallin J1"/>
    <property type="match status" value="1"/>
</dbReference>
<feature type="binding site" evidence="3">
    <location>
        <position position="294"/>
    </location>
    <ligand>
        <name>Mg(2+)</name>
        <dbReference type="ChEBI" id="CHEBI:18420"/>
        <label>1</label>
    </ligand>
</feature>
<comment type="cofactor">
    <cofactor evidence="3">
        <name>Mg(2+)</name>
        <dbReference type="ChEBI" id="CHEBI:18420"/>
    </cofactor>
    <text evidence="3">Binds 2 magnesium ions per subunit.</text>
</comment>
<evidence type="ECO:0000313" key="5">
    <source>
        <dbReference type="Proteomes" id="UP000218598"/>
    </source>
</evidence>
<keyword evidence="3" id="KW-0479">Metal-binding</keyword>
<evidence type="ECO:0000313" key="4">
    <source>
        <dbReference type="EMBL" id="PCC38860.1"/>
    </source>
</evidence>
<dbReference type="InterPro" id="IPR005502">
    <property type="entry name" value="Ribosyl_crysJ1"/>
</dbReference>
<gene>
    <name evidence="4" type="ORF">CIK66_12810</name>
</gene>